<dbReference type="Proteomes" id="UP001589896">
    <property type="component" value="Unassembled WGS sequence"/>
</dbReference>
<name>A0ABV6S0Q5_9GAMM</name>
<keyword evidence="3" id="KW-1185">Reference proteome</keyword>
<proteinExistence type="predicted"/>
<comment type="caution">
    <text evidence="2">The sequence shown here is derived from an EMBL/GenBank/DDBJ whole genome shotgun (WGS) entry which is preliminary data.</text>
</comment>
<dbReference type="RefSeq" id="WP_386677175.1">
    <property type="nucleotide sequence ID" value="NZ_JBHLTG010000018.1"/>
</dbReference>
<accession>A0ABV6S0Q5</accession>
<sequence length="425" mass="45829">MDEVVFSESEADPIVVGRQTDIITFSDSEVEPIVGNRPGPGDVALDFDPRGEWEDRDDAGSAAHTSEEVEPLVGPPRHYGSVVVFDESEVDPIIGQRSQGYDAIIAPGQSELEPAESRSDHSPYQGIVVLQPDKGPQLTQTPNPGPYSVITFTENEVEEIEGERQVTPSFATVLQALGVVAPQRQHVPFHGDTPLGPSGSPLSRGRISFELEDAWGLPTPRDVLAGTLAELKVVAWLRKHLPAIVAAEKRFRVDRRAIAGAIAWEALENIRPALESARVRGLGSSIGPGKVHVSAAAIREAEQRGYVPVRTDDDRRRALATPGGAIESIAGIMASHADVAQAHGYDIRLNPELLTNEYHGRSASAFDKVLTDNQVAAARAGRRHVPRAGNEMALWLGRRRHYIETAVGLPDPAVLPGFVLPAPPE</sequence>
<organism evidence="2 3">
    <name type="scientific">Lysobacter korlensis</name>
    <dbReference type="NCBI Taxonomy" id="553636"/>
    <lineage>
        <taxon>Bacteria</taxon>
        <taxon>Pseudomonadati</taxon>
        <taxon>Pseudomonadota</taxon>
        <taxon>Gammaproteobacteria</taxon>
        <taxon>Lysobacterales</taxon>
        <taxon>Lysobacteraceae</taxon>
        <taxon>Lysobacter</taxon>
    </lineage>
</organism>
<evidence type="ECO:0000313" key="3">
    <source>
        <dbReference type="Proteomes" id="UP001589896"/>
    </source>
</evidence>
<dbReference type="EMBL" id="JBHLTG010000018">
    <property type="protein sequence ID" value="MFC0682803.1"/>
    <property type="molecule type" value="Genomic_DNA"/>
</dbReference>
<protein>
    <submittedName>
        <fullName evidence="2">Uncharacterized protein</fullName>
    </submittedName>
</protein>
<evidence type="ECO:0000313" key="2">
    <source>
        <dbReference type="EMBL" id="MFC0682803.1"/>
    </source>
</evidence>
<reference evidence="2 3" key="1">
    <citation type="submission" date="2024-09" db="EMBL/GenBank/DDBJ databases">
        <authorList>
            <person name="Sun Q."/>
            <person name="Mori K."/>
        </authorList>
    </citation>
    <scope>NUCLEOTIDE SEQUENCE [LARGE SCALE GENOMIC DNA]</scope>
    <source>
        <strain evidence="2 3">KCTC 23076</strain>
    </source>
</reference>
<gene>
    <name evidence="2" type="ORF">ACFFGH_33645</name>
</gene>
<evidence type="ECO:0000256" key="1">
    <source>
        <dbReference type="SAM" id="MobiDB-lite"/>
    </source>
</evidence>
<feature type="region of interest" description="Disordered" evidence="1">
    <location>
        <begin position="31"/>
        <end position="75"/>
    </location>
</feature>